<dbReference type="OrthoDB" id="9134325at2"/>
<protein>
    <recommendedName>
        <fullName evidence="3">DUF1902 domain-containing protein</fullName>
    </recommendedName>
</protein>
<keyword evidence="2" id="KW-1185">Reference proteome</keyword>
<accession>A0A158EC39</accession>
<dbReference type="RefSeq" id="WP_062610967.1">
    <property type="nucleotide sequence ID" value="NZ_FCOX02000061.1"/>
</dbReference>
<evidence type="ECO:0000313" key="2">
    <source>
        <dbReference type="Proteomes" id="UP000071859"/>
    </source>
</evidence>
<comment type="caution">
    <text evidence="1">The sequence shown here is derived from an EMBL/GenBank/DDBJ whole genome shotgun (WGS) entry which is preliminary data.</text>
</comment>
<dbReference type="Proteomes" id="UP000071859">
    <property type="component" value="Unassembled WGS sequence"/>
</dbReference>
<dbReference type="AlphaFoldDB" id="A0A158EC39"/>
<organism evidence="1 2">
    <name type="scientific">Caballeronia calidae</name>
    <dbReference type="NCBI Taxonomy" id="1777139"/>
    <lineage>
        <taxon>Bacteria</taxon>
        <taxon>Pseudomonadati</taxon>
        <taxon>Pseudomonadota</taxon>
        <taxon>Betaproteobacteria</taxon>
        <taxon>Burkholderiales</taxon>
        <taxon>Burkholderiaceae</taxon>
        <taxon>Caballeronia</taxon>
    </lineage>
</organism>
<name>A0A158EC39_9BURK</name>
<dbReference type="EMBL" id="FCOX02000061">
    <property type="protein sequence ID" value="SAL04280.1"/>
    <property type="molecule type" value="Genomic_DNA"/>
</dbReference>
<evidence type="ECO:0000313" key="1">
    <source>
        <dbReference type="EMBL" id="SAL04280.1"/>
    </source>
</evidence>
<gene>
    <name evidence="1" type="ORF">AWB78_06885</name>
</gene>
<reference evidence="1" key="1">
    <citation type="submission" date="2016-01" db="EMBL/GenBank/DDBJ databases">
        <authorList>
            <person name="Peeters C."/>
        </authorList>
    </citation>
    <scope>NUCLEOTIDE SEQUENCE</scope>
    <source>
        <strain evidence="1">LMG 29321</strain>
    </source>
</reference>
<proteinExistence type="predicted"/>
<sequence>MDQPIVLRIYQARSGKWAGRLMMGNEQLGEVAWYASPSAVEQAMNETGLFSDHVVIEVPARLRAHLRDVR</sequence>
<evidence type="ECO:0008006" key="3">
    <source>
        <dbReference type="Google" id="ProtNLM"/>
    </source>
</evidence>